<protein>
    <submittedName>
        <fullName evidence="2">Uncharacterized protein</fullName>
    </submittedName>
</protein>
<comment type="caution">
    <text evidence="2">The sequence shown here is derived from an EMBL/GenBank/DDBJ whole genome shotgun (WGS) entry which is preliminary data.</text>
</comment>
<feature type="region of interest" description="Disordered" evidence="1">
    <location>
        <begin position="27"/>
        <end position="69"/>
    </location>
</feature>
<dbReference type="RefSeq" id="WP_204870855.1">
    <property type="nucleotide sequence ID" value="NZ_JAFBBK010000001.1"/>
</dbReference>
<organism evidence="2 3">
    <name type="scientific">Rhodococcoides corynebacterioides</name>
    <dbReference type="NCBI Taxonomy" id="53972"/>
    <lineage>
        <taxon>Bacteria</taxon>
        <taxon>Bacillati</taxon>
        <taxon>Actinomycetota</taxon>
        <taxon>Actinomycetes</taxon>
        <taxon>Mycobacteriales</taxon>
        <taxon>Nocardiaceae</taxon>
        <taxon>Rhodococcoides</taxon>
    </lineage>
</organism>
<evidence type="ECO:0000313" key="3">
    <source>
        <dbReference type="Proteomes" id="UP000703038"/>
    </source>
</evidence>
<evidence type="ECO:0000256" key="1">
    <source>
        <dbReference type="SAM" id="MobiDB-lite"/>
    </source>
</evidence>
<keyword evidence="3" id="KW-1185">Reference proteome</keyword>
<reference evidence="2 3" key="1">
    <citation type="submission" date="2021-01" db="EMBL/GenBank/DDBJ databases">
        <title>Genomics of switchgrass bacterial isolates.</title>
        <authorList>
            <person name="Shade A."/>
        </authorList>
    </citation>
    <scope>NUCLEOTIDE SEQUENCE [LARGE SCALE GENOMIC DNA]</scope>
    <source>
        <strain evidence="2 3">PvP111</strain>
    </source>
</reference>
<name>A0ABS2KR86_9NOCA</name>
<dbReference type="Proteomes" id="UP000703038">
    <property type="component" value="Unassembled WGS sequence"/>
</dbReference>
<feature type="compositionally biased region" description="Acidic residues" evidence="1">
    <location>
        <begin position="30"/>
        <end position="39"/>
    </location>
</feature>
<dbReference type="EMBL" id="JAFBBK010000001">
    <property type="protein sequence ID" value="MBM7414357.1"/>
    <property type="molecule type" value="Genomic_DNA"/>
</dbReference>
<accession>A0ABS2KR86</accession>
<gene>
    <name evidence="2" type="ORF">JOE42_001090</name>
</gene>
<proteinExistence type="predicted"/>
<evidence type="ECO:0000313" key="2">
    <source>
        <dbReference type="EMBL" id="MBM7414357.1"/>
    </source>
</evidence>
<sequence length="69" mass="7222">MSDWAKKIEDKAKGFVAEAEVGLTHLEGADAVDLDETDDSGDRTDVGGDVDENDAPSTGMTSADPDISH</sequence>